<evidence type="ECO:0000313" key="2">
    <source>
        <dbReference type="Proteomes" id="UP000471465"/>
    </source>
</evidence>
<reference evidence="1 2" key="1">
    <citation type="submission" date="2019-09" db="EMBL/GenBank/DDBJ databases">
        <title>Draft genome sequence of Psychrobacter nivimaris LAMA 639, in search for biotechnological relevant genes.</title>
        <authorList>
            <person name="Lima A.O.S."/>
            <person name="Staloch B.E.K."/>
            <person name="Freitas R.C."/>
            <person name="Niero H."/>
            <person name="Silva M.A.C."/>
        </authorList>
    </citation>
    <scope>NUCLEOTIDE SEQUENCE [LARGE SCALE GENOMIC DNA]</scope>
    <source>
        <strain evidence="1 2">LAMA 639</strain>
    </source>
</reference>
<dbReference type="EMBL" id="VZIZ01000026">
    <property type="protein sequence ID" value="KAF0568074.1"/>
    <property type="molecule type" value="Genomic_DNA"/>
</dbReference>
<dbReference type="AlphaFoldDB" id="A0A6N7BWK1"/>
<evidence type="ECO:0000313" key="1">
    <source>
        <dbReference type="EMBL" id="KAF0568074.1"/>
    </source>
</evidence>
<name>A0A6N7BWK1_9GAMM</name>
<accession>A0A6N7BWK1</accession>
<sequence length="37" mass="4400">MLNLFKGIFNLMLDILSFRYDKSALIYAIKDYLNDAR</sequence>
<dbReference type="Proteomes" id="UP000471465">
    <property type="component" value="Unassembled WGS sequence"/>
</dbReference>
<comment type="caution">
    <text evidence="1">The sequence shown here is derived from an EMBL/GenBank/DDBJ whole genome shotgun (WGS) entry which is preliminary data.</text>
</comment>
<proteinExistence type="predicted"/>
<organism evidence="1 2">
    <name type="scientific">Psychrobacter nivimaris</name>
    <dbReference type="NCBI Taxonomy" id="281738"/>
    <lineage>
        <taxon>Bacteria</taxon>
        <taxon>Pseudomonadati</taxon>
        <taxon>Pseudomonadota</taxon>
        <taxon>Gammaproteobacteria</taxon>
        <taxon>Moraxellales</taxon>
        <taxon>Moraxellaceae</taxon>
        <taxon>Psychrobacter</taxon>
    </lineage>
</organism>
<gene>
    <name evidence="1" type="ORF">FQV37_1410</name>
</gene>
<protein>
    <submittedName>
        <fullName evidence="1">Uncharacterized protein</fullName>
    </submittedName>
</protein>
<keyword evidence="2" id="KW-1185">Reference proteome</keyword>